<dbReference type="EMBL" id="VAJM01000006">
    <property type="protein sequence ID" value="TLM91828.1"/>
    <property type="molecule type" value="Genomic_DNA"/>
</dbReference>
<dbReference type="AlphaFoldDB" id="A0A5R8WP35"/>
<accession>A0A5R8WP35</accession>
<dbReference type="GO" id="GO:0046983">
    <property type="term" value="F:protein dimerization activity"/>
    <property type="evidence" value="ECO:0007669"/>
    <property type="project" value="InterPro"/>
</dbReference>
<dbReference type="PROSITE" id="PS50005">
    <property type="entry name" value="TPR"/>
    <property type="match status" value="2"/>
</dbReference>
<sequence length="675" mass="73493">MARRPPGGGQRWSWWLAGLLVVLLAGRTLAQPLPPVPDSLRAAVTTHQPPAAEALLRVARAYLGPFDSAGVVGYARAAEQTAYRTQQPALAGQALDVRGDYYRESGRPALALPLLLRAGRLLAAAPAALQAQQRYHLGMAYGDLGQPGRALALYREALQLGTADRKLRANVYNSRGLVYYKQNRLDSAVANYFRALRLTPGLASTGIEASTLGNLGLVYLRQQRWAEAARYFRAGKALEAAQGDTMALASSWQYLGRALMGRDSLAAALRCLRLSERLARRSHLANYLPQAWMLMGQAYQRLQQPDSARPYLLRAVATQRQRGAAGAAAVALVSLADFYRQQGQWALAEQTARQVPAASGTNFNWQAQAWGIRREVALHQGNYPAAYAALAHERALQDSLRALDNRQLTEALRNEYETDQALAQVQTLTREREVLRLRRQQQTLATALGAVVLLAGAGLGLGAYRRRQLRRELALRTRLSADLHDEVGGLLTQISMQANLLGAGLYAPEEQQPQLQEMAAASRAAAAQLQDVVWGYDAHNDSARSLLDRMRDYAYELLGSGELTIAFDADPHLPARALPMEARRAVYLIFKEALHNVAKHARQARHVTVALTLADDTLQLAVADDGPAPAQLPRASGHGLRNMRARAEAVGGTCAAGYGAVPGQPGWGVRVRVPV</sequence>
<evidence type="ECO:0000256" key="6">
    <source>
        <dbReference type="ARBA" id="ARBA00022989"/>
    </source>
</evidence>
<evidence type="ECO:0000259" key="11">
    <source>
        <dbReference type="Pfam" id="PF07730"/>
    </source>
</evidence>
<dbReference type="GO" id="GO:0000155">
    <property type="term" value="F:phosphorelay sensor kinase activity"/>
    <property type="evidence" value="ECO:0007669"/>
    <property type="project" value="InterPro"/>
</dbReference>
<dbReference type="RefSeq" id="WP_138078820.1">
    <property type="nucleotide sequence ID" value="NZ_VAJM01000006.1"/>
</dbReference>
<keyword evidence="7" id="KW-0902">Two-component regulatory system</keyword>
<dbReference type="InterPro" id="IPR011712">
    <property type="entry name" value="Sig_transdc_His_kin_sub3_dim/P"/>
</dbReference>
<dbReference type="PANTHER" id="PTHR24421">
    <property type="entry name" value="NITRATE/NITRITE SENSOR PROTEIN NARX-RELATED"/>
    <property type="match status" value="1"/>
</dbReference>
<dbReference type="CDD" id="cd16917">
    <property type="entry name" value="HATPase_UhpB-NarQ-NarX-like"/>
    <property type="match status" value="1"/>
</dbReference>
<dbReference type="PROSITE" id="PS50293">
    <property type="entry name" value="TPR_REGION"/>
    <property type="match status" value="1"/>
</dbReference>
<dbReference type="OrthoDB" id="1523646at2"/>
<comment type="caution">
    <text evidence="13">The sequence shown here is derived from an EMBL/GenBank/DDBJ whole genome shotgun (WGS) entry which is preliminary data.</text>
</comment>
<feature type="domain" description="Histidine kinase/HSP90-like ATPase" evidence="12">
    <location>
        <begin position="576"/>
        <end position="633"/>
    </location>
</feature>
<evidence type="ECO:0000256" key="2">
    <source>
        <dbReference type="ARBA" id="ARBA00022475"/>
    </source>
</evidence>
<reference evidence="13 14" key="1">
    <citation type="submission" date="2019-05" db="EMBL/GenBank/DDBJ databases">
        <title>Hymenobacter edaphi sp. nov., isolated from abandoned arsenic-contaminated farmland soil.</title>
        <authorList>
            <person name="Nie L."/>
        </authorList>
    </citation>
    <scope>NUCLEOTIDE SEQUENCE [LARGE SCALE GENOMIC DNA]</scope>
    <source>
        <strain evidence="13 14">1-3-3-8</strain>
    </source>
</reference>
<comment type="subcellular location">
    <subcellularLocation>
        <location evidence="1">Cell membrane</location>
        <topology evidence="1">Multi-pass membrane protein</topology>
    </subcellularLocation>
</comment>
<dbReference type="Pfam" id="PF13424">
    <property type="entry name" value="TPR_12"/>
    <property type="match status" value="1"/>
</dbReference>
<evidence type="ECO:0000256" key="10">
    <source>
        <dbReference type="SAM" id="Phobius"/>
    </source>
</evidence>
<evidence type="ECO:0000256" key="5">
    <source>
        <dbReference type="ARBA" id="ARBA00022777"/>
    </source>
</evidence>
<keyword evidence="9" id="KW-0802">TPR repeat</keyword>
<keyword evidence="8 10" id="KW-0472">Membrane</keyword>
<evidence type="ECO:0000256" key="9">
    <source>
        <dbReference type="PROSITE-ProRule" id="PRU00339"/>
    </source>
</evidence>
<evidence type="ECO:0000313" key="14">
    <source>
        <dbReference type="Proteomes" id="UP000305517"/>
    </source>
</evidence>
<evidence type="ECO:0000256" key="1">
    <source>
        <dbReference type="ARBA" id="ARBA00004651"/>
    </source>
</evidence>
<keyword evidence="3" id="KW-0808">Transferase</keyword>
<dbReference type="PANTHER" id="PTHR24421:SF37">
    <property type="entry name" value="SENSOR HISTIDINE KINASE NARS"/>
    <property type="match status" value="1"/>
</dbReference>
<dbReference type="SMART" id="SM00028">
    <property type="entry name" value="TPR"/>
    <property type="match status" value="6"/>
</dbReference>
<evidence type="ECO:0000256" key="3">
    <source>
        <dbReference type="ARBA" id="ARBA00022679"/>
    </source>
</evidence>
<evidence type="ECO:0000256" key="8">
    <source>
        <dbReference type="ARBA" id="ARBA00023136"/>
    </source>
</evidence>
<dbReference type="SUPFAM" id="SSF48452">
    <property type="entry name" value="TPR-like"/>
    <property type="match status" value="2"/>
</dbReference>
<dbReference type="InterPro" id="IPR003594">
    <property type="entry name" value="HATPase_dom"/>
</dbReference>
<dbReference type="GO" id="GO:0005886">
    <property type="term" value="C:plasma membrane"/>
    <property type="evidence" value="ECO:0007669"/>
    <property type="project" value="UniProtKB-SubCell"/>
</dbReference>
<dbReference type="InterPro" id="IPR019734">
    <property type="entry name" value="TPR_rpt"/>
</dbReference>
<feature type="domain" description="Signal transduction histidine kinase subgroup 3 dimerisation and phosphoacceptor" evidence="11">
    <location>
        <begin position="476"/>
        <end position="536"/>
    </location>
</feature>
<organism evidence="13 14">
    <name type="scientific">Hymenobacter jeollabukensis</name>
    <dbReference type="NCBI Taxonomy" id="2025313"/>
    <lineage>
        <taxon>Bacteria</taxon>
        <taxon>Pseudomonadati</taxon>
        <taxon>Bacteroidota</taxon>
        <taxon>Cytophagia</taxon>
        <taxon>Cytophagales</taxon>
        <taxon>Hymenobacteraceae</taxon>
        <taxon>Hymenobacter</taxon>
    </lineage>
</organism>
<keyword evidence="6 10" id="KW-1133">Transmembrane helix</keyword>
<dbReference type="Gene3D" id="1.25.40.10">
    <property type="entry name" value="Tetratricopeptide repeat domain"/>
    <property type="match status" value="3"/>
</dbReference>
<dbReference type="Pfam" id="PF13181">
    <property type="entry name" value="TPR_8"/>
    <property type="match status" value="1"/>
</dbReference>
<dbReference type="InterPro" id="IPR011990">
    <property type="entry name" value="TPR-like_helical_dom_sf"/>
</dbReference>
<feature type="repeat" description="TPR" evidence="9">
    <location>
        <begin position="169"/>
        <end position="202"/>
    </location>
</feature>
<gene>
    <name evidence="13" type="ORF">FDY95_14820</name>
</gene>
<dbReference type="Gene3D" id="3.30.565.10">
    <property type="entry name" value="Histidine kinase-like ATPase, C-terminal domain"/>
    <property type="match status" value="1"/>
</dbReference>
<keyword evidence="4 10" id="KW-0812">Transmembrane</keyword>
<protein>
    <submittedName>
        <fullName evidence="13">Tetratricopeptide repeat protein</fullName>
    </submittedName>
</protein>
<dbReference type="Proteomes" id="UP000305517">
    <property type="component" value="Unassembled WGS sequence"/>
</dbReference>
<evidence type="ECO:0000313" key="13">
    <source>
        <dbReference type="EMBL" id="TLM91828.1"/>
    </source>
</evidence>
<name>A0A5R8WP35_9BACT</name>
<evidence type="ECO:0000256" key="7">
    <source>
        <dbReference type="ARBA" id="ARBA00023012"/>
    </source>
</evidence>
<proteinExistence type="predicted"/>
<dbReference type="Pfam" id="PF13581">
    <property type="entry name" value="HATPase_c_2"/>
    <property type="match status" value="1"/>
</dbReference>
<evidence type="ECO:0000256" key="4">
    <source>
        <dbReference type="ARBA" id="ARBA00022692"/>
    </source>
</evidence>
<feature type="repeat" description="TPR" evidence="9">
    <location>
        <begin position="131"/>
        <end position="164"/>
    </location>
</feature>
<keyword evidence="14" id="KW-1185">Reference proteome</keyword>
<dbReference type="Pfam" id="PF07730">
    <property type="entry name" value="HisKA_3"/>
    <property type="match status" value="1"/>
</dbReference>
<keyword evidence="2" id="KW-1003">Cell membrane</keyword>
<dbReference type="InterPro" id="IPR036890">
    <property type="entry name" value="HATPase_C_sf"/>
</dbReference>
<dbReference type="Pfam" id="PF13374">
    <property type="entry name" value="TPR_10"/>
    <property type="match status" value="2"/>
</dbReference>
<feature type="transmembrane region" description="Helical" evidence="10">
    <location>
        <begin position="444"/>
        <end position="464"/>
    </location>
</feature>
<dbReference type="SUPFAM" id="SSF55874">
    <property type="entry name" value="ATPase domain of HSP90 chaperone/DNA topoisomerase II/histidine kinase"/>
    <property type="match status" value="1"/>
</dbReference>
<keyword evidence="5" id="KW-0418">Kinase</keyword>
<dbReference type="Gene3D" id="1.20.5.1930">
    <property type="match status" value="1"/>
</dbReference>
<dbReference type="InterPro" id="IPR050482">
    <property type="entry name" value="Sensor_HK_TwoCompSys"/>
</dbReference>
<evidence type="ECO:0000259" key="12">
    <source>
        <dbReference type="Pfam" id="PF13581"/>
    </source>
</evidence>